<dbReference type="Proteomes" id="UP000595140">
    <property type="component" value="Unassembled WGS sequence"/>
</dbReference>
<feature type="domain" description="SWIM-type" evidence="6">
    <location>
        <begin position="407"/>
        <end position="439"/>
    </location>
</feature>
<gene>
    <name evidence="7" type="ORF">CCAM_LOCUS7883</name>
</gene>
<dbReference type="PROSITE" id="PS50966">
    <property type="entry name" value="ZF_SWIM"/>
    <property type="match status" value="1"/>
</dbReference>
<keyword evidence="1" id="KW-0479">Metal-binding</keyword>
<dbReference type="PANTHER" id="PTHR31973:SF113">
    <property type="entry name" value="PROTEIN FAR1-RELATED SEQUENCE 5-LIKE"/>
    <property type="match status" value="1"/>
</dbReference>
<dbReference type="EMBL" id="OOIL02000516">
    <property type="protein sequence ID" value="VFQ66107.1"/>
    <property type="molecule type" value="Genomic_DNA"/>
</dbReference>
<sequence>MSAQPPSYHILLNVDGEWSDDSSFHSKRNCELEIHSENSFADLMNAVRVAIGDDCAQYDFRFSYLLPVCPPPVVIDDDSSFRFYLQLKSFYRDVVMLPLCVQFFPNLLNATSNPVLPLISHAQSSPQPPSSMSLNFSLDDNHSMPTRDIALVNHVNTVSLISESGPQPPWSMSLNFSSDDNNSMPTENNVAANEENTVSFIDKYQLLVHSPSAFQPAPASTTSTSSSMPFSMDGTSYDSEDTDYSSGTHPVTSDETSFRGSAKAVTWKFIRAAKAATVRERNWYMKLLDEEDPAIQPYLARIGFSKWSQAESANNRYSIMTSNNAESINSVDASAREYPIAQLIDFIIVRMQKWFHEWRTLANSTSSILTRHYEAKLNELHASSAVMSVRPSCEYEFQVLDTNGRAFVVNLRSRTCTCCEFQTDHFVCVHAVAAIRTRPSVSCYEFISKYYTTSEWIAAYEGIIHPLASRDSWVVPEVMSGILCRPPSCSKRPPGRPKKR</sequence>
<dbReference type="OrthoDB" id="1304858at2759"/>
<feature type="region of interest" description="Disordered" evidence="5">
    <location>
        <begin position="236"/>
        <end position="256"/>
    </location>
</feature>
<dbReference type="GO" id="GO:0008270">
    <property type="term" value="F:zinc ion binding"/>
    <property type="evidence" value="ECO:0007669"/>
    <property type="project" value="UniProtKB-KW"/>
</dbReference>
<evidence type="ECO:0000256" key="4">
    <source>
        <dbReference type="PROSITE-ProRule" id="PRU00325"/>
    </source>
</evidence>
<evidence type="ECO:0000256" key="3">
    <source>
        <dbReference type="ARBA" id="ARBA00022833"/>
    </source>
</evidence>
<name>A0A484KSJ5_9ASTE</name>
<dbReference type="PANTHER" id="PTHR31973">
    <property type="entry name" value="POLYPROTEIN, PUTATIVE-RELATED"/>
    <property type="match status" value="1"/>
</dbReference>
<reference evidence="7 8" key="1">
    <citation type="submission" date="2018-04" db="EMBL/GenBank/DDBJ databases">
        <authorList>
            <person name="Vogel A."/>
        </authorList>
    </citation>
    <scope>NUCLEOTIDE SEQUENCE [LARGE SCALE GENOMIC DNA]</scope>
</reference>
<proteinExistence type="predicted"/>
<dbReference type="Pfam" id="PF04434">
    <property type="entry name" value="SWIM"/>
    <property type="match status" value="1"/>
</dbReference>
<evidence type="ECO:0000313" key="8">
    <source>
        <dbReference type="Proteomes" id="UP000595140"/>
    </source>
</evidence>
<dbReference type="InterPro" id="IPR006564">
    <property type="entry name" value="Znf_PMZ"/>
</dbReference>
<dbReference type="AlphaFoldDB" id="A0A484KSJ5"/>
<organism evidence="7 8">
    <name type="scientific">Cuscuta campestris</name>
    <dbReference type="NCBI Taxonomy" id="132261"/>
    <lineage>
        <taxon>Eukaryota</taxon>
        <taxon>Viridiplantae</taxon>
        <taxon>Streptophyta</taxon>
        <taxon>Embryophyta</taxon>
        <taxon>Tracheophyta</taxon>
        <taxon>Spermatophyta</taxon>
        <taxon>Magnoliopsida</taxon>
        <taxon>eudicotyledons</taxon>
        <taxon>Gunneridae</taxon>
        <taxon>Pentapetalae</taxon>
        <taxon>asterids</taxon>
        <taxon>lamiids</taxon>
        <taxon>Solanales</taxon>
        <taxon>Convolvulaceae</taxon>
        <taxon>Cuscuteae</taxon>
        <taxon>Cuscuta</taxon>
        <taxon>Cuscuta subgen. Grammica</taxon>
        <taxon>Cuscuta sect. Cleistogrammica</taxon>
    </lineage>
</organism>
<evidence type="ECO:0000256" key="5">
    <source>
        <dbReference type="SAM" id="MobiDB-lite"/>
    </source>
</evidence>
<keyword evidence="8" id="KW-1185">Reference proteome</keyword>
<dbReference type="InterPro" id="IPR007527">
    <property type="entry name" value="Znf_SWIM"/>
</dbReference>
<dbReference type="SMART" id="SM00575">
    <property type="entry name" value="ZnF_PMZ"/>
    <property type="match status" value="1"/>
</dbReference>
<evidence type="ECO:0000313" key="7">
    <source>
        <dbReference type="EMBL" id="VFQ66107.1"/>
    </source>
</evidence>
<accession>A0A484KSJ5</accession>
<evidence type="ECO:0000256" key="2">
    <source>
        <dbReference type="ARBA" id="ARBA00022771"/>
    </source>
</evidence>
<protein>
    <recommendedName>
        <fullName evidence="6">SWIM-type domain-containing protein</fullName>
    </recommendedName>
</protein>
<evidence type="ECO:0000259" key="6">
    <source>
        <dbReference type="PROSITE" id="PS50966"/>
    </source>
</evidence>
<evidence type="ECO:0000256" key="1">
    <source>
        <dbReference type="ARBA" id="ARBA00022723"/>
    </source>
</evidence>
<keyword evidence="3" id="KW-0862">Zinc</keyword>
<keyword evidence="2 4" id="KW-0863">Zinc-finger</keyword>